<gene>
    <name evidence="8" type="ORF">ARMOST_09440</name>
</gene>
<dbReference type="OrthoDB" id="2098203at2759"/>
<keyword evidence="3" id="KW-0809">Transit peptide</keyword>
<organism evidence="8 9">
    <name type="scientific">Armillaria ostoyae</name>
    <name type="common">Armillaria root rot fungus</name>
    <dbReference type="NCBI Taxonomy" id="47428"/>
    <lineage>
        <taxon>Eukaryota</taxon>
        <taxon>Fungi</taxon>
        <taxon>Dikarya</taxon>
        <taxon>Basidiomycota</taxon>
        <taxon>Agaricomycotina</taxon>
        <taxon>Agaricomycetes</taxon>
        <taxon>Agaricomycetidae</taxon>
        <taxon>Agaricales</taxon>
        <taxon>Marasmiineae</taxon>
        <taxon>Physalacriaceae</taxon>
        <taxon>Armillaria</taxon>
    </lineage>
</organism>
<protein>
    <recommendedName>
        <fullName evidence="7">Large ribosomal subunit protein mL40</fullName>
    </recommendedName>
</protein>
<dbReference type="PANTHER" id="PTHR39150:SF1">
    <property type="entry name" value="LARGE RIBOSOMAL SUBUNIT PROTEIN ML40"/>
    <property type="match status" value="1"/>
</dbReference>
<name>A0A284RBG0_ARMOS</name>
<dbReference type="OMA" id="ERAWFLH"/>
<dbReference type="PANTHER" id="PTHR39150">
    <property type="entry name" value="54S RIBOSOMAL PROTEIN L28, MITOCHONDRIAL"/>
    <property type="match status" value="1"/>
</dbReference>
<evidence type="ECO:0000256" key="4">
    <source>
        <dbReference type="ARBA" id="ARBA00022980"/>
    </source>
</evidence>
<dbReference type="Proteomes" id="UP000219338">
    <property type="component" value="Unassembled WGS sequence"/>
</dbReference>
<evidence type="ECO:0000256" key="5">
    <source>
        <dbReference type="ARBA" id="ARBA00023128"/>
    </source>
</evidence>
<proteinExistence type="inferred from homology"/>
<evidence type="ECO:0000313" key="9">
    <source>
        <dbReference type="Proteomes" id="UP000219338"/>
    </source>
</evidence>
<keyword evidence="6" id="KW-0687">Ribonucleoprotein</keyword>
<evidence type="ECO:0000256" key="2">
    <source>
        <dbReference type="ARBA" id="ARBA00009360"/>
    </source>
</evidence>
<dbReference type="GO" id="GO:0005739">
    <property type="term" value="C:mitochondrion"/>
    <property type="evidence" value="ECO:0007669"/>
    <property type="project" value="UniProtKB-SubCell"/>
</dbReference>
<comment type="similarity">
    <text evidence="2">Belongs to the mitochondrion-specific ribosomal protein mL40 family.</text>
</comment>
<dbReference type="GO" id="GO:0032543">
    <property type="term" value="P:mitochondrial translation"/>
    <property type="evidence" value="ECO:0007669"/>
    <property type="project" value="InterPro"/>
</dbReference>
<keyword evidence="9" id="KW-1185">Reference proteome</keyword>
<evidence type="ECO:0000256" key="3">
    <source>
        <dbReference type="ARBA" id="ARBA00022946"/>
    </source>
</evidence>
<comment type="subcellular location">
    <subcellularLocation>
        <location evidence="1">Mitochondrion</location>
    </subcellularLocation>
</comment>
<evidence type="ECO:0000256" key="7">
    <source>
        <dbReference type="ARBA" id="ARBA00035192"/>
    </source>
</evidence>
<dbReference type="GO" id="GO:0003735">
    <property type="term" value="F:structural constituent of ribosome"/>
    <property type="evidence" value="ECO:0007669"/>
    <property type="project" value="InterPro"/>
</dbReference>
<dbReference type="Pfam" id="PF09812">
    <property type="entry name" value="MRP-L28"/>
    <property type="match status" value="1"/>
</dbReference>
<dbReference type="STRING" id="47428.A0A284RBG0"/>
<dbReference type="GO" id="GO:1990904">
    <property type="term" value="C:ribonucleoprotein complex"/>
    <property type="evidence" value="ECO:0007669"/>
    <property type="project" value="UniProtKB-KW"/>
</dbReference>
<dbReference type="EMBL" id="FUEG01000006">
    <property type="protein sequence ID" value="SJL06104.1"/>
    <property type="molecule type" value="Genomic_DNA"/>
</dbReference>
<evidence type="ECO:0000313" key="8">
    <source>
        <dbReference type="EMBL" id="SJL06104.1"/>
    </source>
</evidence>
<dbReference type="InterPro" id="IPR019192">
    <property type="entry name" value="Ribosomal_mL40"/>
</dbReference>
<dbReference type="GO" id="GO:0005840">
    <property type="term" value="C:ribosome"/>
    <property type="evidence" value="ECO:0007669"/>
    <property type="project" value="UniProtKB-KW"/>
</dbReference>
<keyword evidence="5" id="KW-0496">Mitochondrion</keyword>
<reference evidence="9" key="1">
    <citation type="journal article" date="2017" name="Nat. Ecol. Evol.">
        <title>Genome expansion and lineage-specific genetic innovations in the forest pathogenic fungi Armillaria.</title>
        <authorList>
            <person name="Sipos G."/>
            <person name="Prasanna A.N."/>
            <person name="Walter M.C."/>
            <person name="O'Connor E."/>
            <person name="Balint B."/>
            <person name="Krizsan K."/>
            <person name="Kiss B."/>
            <person name="Hess J."/>
            <person name="Varga T."/>
            <person name="Slot J."/>
            <person name="Riley R."/>
            <person name="Boka B."/>
            <person name="Rigling D."/>
            <person name="Barry K."/>
            <person name="Lee J."/>
            <person name="Mihaltcheva S."/>
            <person name="LaButti K."/>
            <person name="Lipzen A."/>
            <person name="Waldron R."/>
            <person name="Moloney N.M."/>
            <person name="Sperisen C."/>
            <person name="Kredics L."/>
            <person name="Vagvoelgyi C."/>
            <person name="Patrignani A."/>
            <person name="Fitzpatrick D."/>
            <person name="Nagy I."/>
            <person name="Doyle S."/>
            <person name="Anderson J.B."/>
            <person name="Grigoriev I.V."/>
            <person name="Gueldener U."/>
            <person name="Muensterkoetter M."/>
            <person name="Nagy L.G."/>
        </authorList>
    </citation>
    <scope>NUCLEOTIDE SEQUENCE [LARGE SCALE GENOMIC DNA]</scope>
    <source>
        <strain evidence="9">C18/9</strain>
    </source>
</reference>
<sequence length="187" mass="21489">MSVSVLGSSKRACISPFVKGCIRGYARKPEETSDPKKEAIRRAMYPSNLRNRATPTGGWRRDVGRALQHAIPSVPAHETIERAWLLHKRHVRKQRDAELARKFECMKQAMEELAEVDPHLYYEANKTEDLRERSRAEAEVAVGMKASELKALDARIHGLFPREMRIPADTPSRSGWNYEWKPFPRPI</sequence>
<dbReference type="AlphaFoldDB" id="A0A284RBG0"/>
<evidence type="ECO:0000256" key="6">
    <source>
        <dbReference type="ARBA" id="ARBA00023274"/>
    </source>
</evidence>
<dbReference type="InterPro" id="IPR042831">
    <property type="entry name" value="Ribosomal_mL40_fung"/>
</dbReference>
<keyword evidence="4" id="KW-0689">Ribosomal protein</keyword>
<evidence type="ECO:0000256" key="1">
    <source>
        <dbReference type="ARBA" id="ARBA00004173"/>
    </source>
</evidence>
<accession>A0A284RBG0</accession>
<dbReference type="Gene3D" id="6.10.250.3440">
    <property type="match status" value="1"/>
</dbReference>